<feature type="repeat" description="Lumazine-binding" evidence="2">
    <location>
        <begin position="1"/>
        <end position="93"/>
    </location>
</feature>
<dbReference type="EMBL" id="JXUW01000018">
    <property type="protein sequence ID" value="KJE76329.1"/>
    <property type="molecule type" value="Genomic_DNA"/>
</dbReference>
<dbReference type="RefSeq" id="WP_035390329.1">
    <property type="nucleotide sequence ID" value="NZ_JQKF01000023.1"/>
</dbReference>
<dbReference type="InterPro" id="IPR001783">
    <property type="entry name" value="Lumazine-bd"/>
</dbReference>
<name>A0A0D8FTR9_9ACTN</name>
<dbReference type="STRING" id="1121877.FEAC_19390"/>
<dbReference type="PANTHER" id="PTHR21098:SF0">
    <property type="entry name" value="RIBOFLAVIN SYNTHASE"/>
    <property type="match status" value="1"/>
</dbReference>
<feature type="domain" description="Lumazine-binding" evidence="3">
    <location>
        <begin position="94"/>
        <end position="185"/>
    </location>
</feature>
<feature type="domain" description="Lumazine-binding" evidence="3">
    <location>
        <begin position="1"/>
        <end position="93"/>
    </location>
</feature>
<gene>
    <name evidence="4" type="primary">ribE</name>
    <name evidence="4" type="ORF">FEAC_19390</name>
</gene>
<dbReference type="PIRSF" id="PIRSF000498">
    <property type="entry name" value="Riboflavin_syn_A"/>
    <property type="match status" value="1"/>
</dbReference>
<feature type="repeat" description="Lumazine-binding" evidence="2">
    <location>
        <begin position="94"/>
        <end position="185"/>
    </location>
</feature>
<evidence type="ECO:0000256" key="1">
    <source>
        <dbReference type="ARBA" id="ARBA00022737"/>
    </source>
</evidence>
<reference evidence="4 5" key="1">
    <citation type="submission" date="2015-01" db="EMBL/GenBank/DDBJ databases">
        <title>Draft genome of the acidophilic iron oxidizer Ferrimicrobium acidiphilum strain T23.</title>
        <authorList>
            <person name="Poehlein A."/>
            <person name="Eisen S."/>
            <person name="Schloemann M."/>
            <person name="Johnson B.D."/>
            <person name="Daniel R."/>
            <person name="Muehling M."/>
        </authorList>
    </citation>
    <scope>NUCLEOTIDE SEQUENCE [LARGE SCALE GENOMIC DNA]</scope>
    <source>
        <strain evidence="4 5">T23</strain>
    </source>
</reference>
<organism evidence="4 5">
    <name type="scientific">Ferrimicrobium acidiphilum DSM 19497</name>
    <dbReference type="NCBI Taxonomy" id="1121877"/>
    <lineage>
        <taxon>Bacteria</taxon>
        <taxon>Bacillati</taxon>
        <taxon>Actinomycetota</taxon>
        <taxon>Acidimicrobiia</taxon>
        <taxon>Acidimicrobiales</taxon>
        <taxon>Acidimicrobiaceae</taxon>
        <taxon>Ferrimicrobium</taxon>
    </lineage>
</organism>
<dbReference type="GO" id="GO:0009231">
    <property type="term" value="P:riboflavin biosynthetic process"/>
    <property type="evidence" value="ECO:0007669"/>
    <property type="project" value="TreeGrafter"/>
</dbReference>
<evidence type="ECO:0000313" key="5">
    <source>
        <dbReference type="Proteomes" id="UP000032336"/>
    </source>
</evidence>
<dbReference type="CDD" id="cd00402">
    <property type="entry name" value="Riboflavin_synthase_like"/>
    <property type="match status" value="1"/>
</dbReference>
<keyword evidence="1" id="KW-0677">Repeat</keyword>
<dbReference type="InterPro" id="IPR023366">
    <property type="entry name" value="ATP_synth_asu-like_sf"/>
</dbReference>
<proteinExistence type="predicted"/>
<comment type="caution">
    <text evidence="4">The sequence shown here is derived from an EMBL/GenBank/DDBJ whole genome shotgun (WGS) entry which is preliminary data.</text>
</comment>
<dbReference type="GO" id="GO:0004746">
    <property type="term" value="F:riboflavin synthase activity"/>
    <property type="evidence" value="ECO:0007669"/>
    <property type="project" value="UniProtKB-EC"/>
</dbReference>
<dbReference type="eggNOG" id="COG0307">
    <property type="taxonomic scope" value="Bacteria"/>
</dbReference>
<keyword evidence="5" id="KW-1185">Reference proteome</keyword>
<dbReference type="OrthoDB" id="9788537at2"/>
<dbReference type="EC" id="2.5.1.9" evidence="4"/>
<dbReference type="NCBIfam" id="NF006767">
    <property type="entry name" value="PRK09289.1"/>
    <property type="match status" value="1"/>
</dbReference>
<dbReference type="Gene3D" id="2.40.30.20">
    <property type="match status" value="2"/>
</dbReference>
<dbReference type="PATRIC" id="fig|1121877.4.peg.2158"/>
<sequence length="195" mass="20748">MFSGIVATTVGYDGQGDDGIHRFVLGQWRPTIELGSSISCNGVCLTVIEATANSFGVEIVEETLHRSTFSSLEPGARVNVEQSVTAATLLDGGIVQGHVDCVGRVTHLAPSLAVSFDPRFDELVVEKGGIVLNGVSLTVTAVGEGAASVALIPETLRRTNLGELEVGAPLNIEFDIIGKYLVRQRSLEQREAWRS</sequence>
<keyword evidence="4" id="KW-0808">Transferase</keyword>
<dbReference type="GeneID" id="78373061"/>
<evidence type="ECO:0000256" key="2">
    <source>
        <dbReference type="PROSITE-ProRule" id="PRU00524"/>
    </source>
</evidence>
<accession>A0A0D8FTR9</accession>
<evidence type="ECO:0000259" key="3">
    <source>
        <dbReference type="PROSITE" id="PS51177"/>
    </source>
</evidence>
<evidence type="ECO:0000313" key="4">
    <source>
        <dbReference type="EMBL" id="KJE76329.1"/>
    </source>
</evidence>
<dbReference type="SUPFAM" id="SSF63380">
    <property type="entry name" value="Riboflavin synthase domain-like"/>
    <property type="match status" value="2"/>
</dbReference>
<dbReference type="PANTHER" id="PTHR21098">
    <property type="entry name" value="RIBOFLAVIN SYNTHASE ALPHA CHAIN"/>
    <property type="match status" value="1"/>
</dbReference>
<dbReference type="Pfam" id="PF00677">
    <property type="entry name" value="Lum_binding"/>
    <property type="match status" value="2"/>
</dbReference>
<dbReference type="InterPro" id="IPR026017">
    <property type="entry name" value="Lumazine-bd_dom"/>
</dbReference>
<dbReference type="InterPro" id="IPR017938">
    <property type="entry name" value="Riboflavin_synthase-like_b-brl"/>
</dbReference>
<dbReference type="PROSITE" id="PS51177">
    <property type="entry name" value="LUMAZINE_BIND"/>
    <property type="match status" value="2"/>
</dbReference>
<protein>
    <submittedName>
        <fullName evidence="4">Riboflavin synthase</fullName>
        <ecNumber evidence="4">2.5.1.9</ecNumber>
    </submittedName>
</protein>
<dbReference type="AlphaFoldDB" id="A0A0D8FTR9"/>
<dbReference type="Proteomes" id="UP000032336">
    <property type="component" value="Unassembled WGS sequence"/>
</dbReference>